<comment type="caution">
    <text evidence="3">The sequence shown here is derived from an EMBL/GenBank/DDBJ whole genome shotgun (WGS) entry which is preliminary data.</text>
</comment>
<reference evidence="3 4" key="1">
    <citation type="submission" date="2015-05" db="EMBL/GenBank/DDBJ databases">
        <title>Photobacterium galathea sp. nov.</title>
        <authorList>
            <person name="Machado H."/>
            <person name="Gram L."/>
        </authorList>
    </citation>
    <scope>NUCLEOTIDE SEQUENCE [LARGE SCALE GENOMIC DNA]</scope>
    <source>
        <strain evidence="3 4">DSM 22954</strain>
    </source>
</reference>
<evidence type="ECO:0000313" key="3">
    <source>
        <dbReference type="EMBL" id="KLV08420.1"/>
    </source>
</evidence>
<dbReference type="SUPFAM" id="SSF141868">
    <property type="entry name" value="EAL domain-like"/>
    <property type="match status" value="1"/>
</dbReference>
<dbReference type="PANTHER" id="PTHR33121">
    <property type="entry name" value="CYCLIC DI-GMP PHOSPHODIESTERASE PDEF"/>
    <property type="match status" value="1"/>
</dbReference>
<keyword evidence="4" id="KW-1185">Reference proteome</keyword>
<dbReference type="PATRIC" id="fig|320778.3.peg.2951"/>
<sequence>MTQYHYVSLIFVLSIAFACSLFNGYASRQYVRYLVASDVEQTLSYYSSQITHYPEKLSQLASVFEFNCLEQDRRQLQQLTYHDYLIRRMRLQLPDGRHCNSMESIEPERQLLPLVSPLREGVGLWVANEAHSNEQLLVVEKHVEIGKLLVYLEPLISDSLRDKYCTSCLLVAVSAELNPTVVLMRGDISLLQTPPLMSFPLIDRLTVKVYVQSALMDSYRQAFWLPLFLMGVFLGGAILAGHRLIQSRKLSLHALVDEGLAKQEFIPFYQPIVDVASNTLYGCEMLARWQRPDNEMISPMEFIPYVEKSGQIFPITDQLITKAVNEISKLNWQQTQQVLSINVIPDHLESHEIMEKSLALLYRSQISPRQIAFEVTERKQFTDLAMASDVIDLLRSKGVDVKLDDVGTGYGGFSYIQQLNIRSLKIDKMFVETIGTSDIKLSLLDSIIAFGREAGMEMIAEGVETLEQSMYLAQRGVNLQQGFYFGKPMNFQDFAYFCKSMAANRRTGDDPVEMG</sequence>
<dbReference type="OrthoDB" id="675397at2"/>
<dbReference type="STRING" id="320778.ABT57_13540"/>
<keyword evidence="1" id="KW-0812">Transmembrane</keyword>
<dbReference type="InterPro" id="IPR001633">
    <property type="entry name" value="EAL_dom"/>
</dbReference>
<evidence type="ECO:0000313" key="4">
    <source>
        <dbReference type="Proteomes" id="UP000035909"/>
    </source>
</evidence>
<dbReference type="CDD" id="cd01948">
    <property type="entry name" value="EAL"/>
    <property type="match status" value="1"/>
</dbReference>
<dbReference type="InterPro" id="IPR035919">
    <property type="entry name" value="EAL_sf"/>
</dbReference>
<keyword evidence="1" id="KW-1133">Transmembrane helix</keyword>
<dbReference type="Gene3D" id="3.20.20.450">
    <property type="entry name" value="EAL domain"/>
    <property type="match status" value="1"/>
</dbReference>
<gene>
    <name evidence="3" type="ORF">ABT57_13540</name>
</gene>
<accession>A0A0J1H9M8</accession>
<organism evidence="3 4">
    <name type="scientific">Photobacterium ganghwense</name>
    <dbReference type="NCBI Taxonomy" id="320778"/>
    <lineage>
        <taxon>Bacteria</taxon>
        <taxon>Pseudomonadati</taxon>
        <taxon>Pseudomonadota</taxon>
        <taxon>Gammaproteobacteria</taxon>
        <taxon>Vibrionales</taxon>
        <taxon>Vibrionaceae</taxon>
        <taxon>Photobacterium</taxon>
    </lineage>
</organism>
<evidence type="ECO:0000256" key="1">
    <source>
        <dbReference type="SAM" id="Phobius"/>
    </source>
</evidence>
<keyword evidence="1" id="KW-0472">Membrane</keyword>
<dbReference type="SMART" id="SM00052">
    <property type="entry name" value="EAL"/>
    <property type="match status" value="1"/>
</dbReference>
<name>A0A0J1H9M8_9GAMM</name>
<dbReference type="AlphaFoldDB" id="A0A0J1H9M8"/>
<feature type="domain" description="EAL" evidence="2">
    <location>
        <begin position="249"/>
        <end position="502"/>
    </location>
</feature>
<dbReference type="Proteomes" id="UP000035909">
    <property type="component" value="Unassembled WGS sequence"/>
</dbReference>
<dbReference type="PANTHER" id="PTHR33121:SF56">
    <property type="entry name" value="SIGNALLING PROTEIN WITH EAL AND C2 DOMAINS"/>
    <property type="match status" value="1"/>
</dbReference>
<feature type="transmembrane region" description="Helical" evidence="1">
    <location>
        <begin position="222"/>
        <end position="241"/>
    </location>
</feature>
<dbReference type="Pfam" id="PF20982">
    <property type="entry name" value="CSS_CxxC"/>
    <property type="match status" value="1"/>
</dbReference>
<dbReference type="Pfam" id="PF00563">
    <property type="entry name" value="EAL"/>
    <property type="match status" value="1"/>
</dbReference>
<dbReference type="PROSITE" id="PS50883">
    <property type="entry name" value="EAL"/>
    <property type="match status" value="1"/>
</dbReference>
<dbReference type="GO" id="GO:0071111">
    <property type="term" value="F:cyclic-guanylate-specific phosphodiesterase activity"/>
    <property type="evidence" value="ECO:0007669"/>
    <property type="project" value="InterPro"/>
</dbReference>
<dbReference type="InterPro" id="IPR048614">
    <property type="entry name" value="CSS_CxxC"/>
</dbReference>
<feature type="transmembrane region" description="Helical" evidence="1">
    <location>
        <begin position="6"/>
        <end position="26"/>
    </location>
</feature>
<dbReference type="InterPro" id="IPR050706">
    <property type="entry name" value="Cyclic-di-GMP_PDE-like"/>
</dbReference>
<proteinExistence type="predicted"/>
<evidence type="ECO:0000259" key="2">
    <source>
        <dbReference type="PROSITE" id="PS50883"/>
    </source>
</evidence>
<dbReference type="EMBL" id="LDOU01000015">
    <property type="protein sequence ID" value="KLV08420.1"/>
    <property type="molecule type" value="Genomic_DNA"/>
</dbReference>
<protein>
    <submittedName>
        <fullName evidence="3">Diguanylate phosphodiesterase</fullName>
    </submittedName>
</protein>